<dbReference type="SUPFAM" id="SSF52540">
    <property type="entry name" value="P-loop containing nucleoside triphosphate hydrolases"/>
    <property type="match status" value="1"/>
</dbReference>
<protein>
    <submittedName>
        <fullName evidence="1">DNA topology modulation protein</fullName>
    </submittedName>
</protein>
<dbReference type="PANTHER" id="PTHR37816:SF3">
    <property type="entry name" value="MODULATES DNA TOPOLOGY"/>
    <property type="match status" value="1"/>
</dbReference>
<evidence type="ECO:0000313" key="2">
    <source>
        <dbReference type="Proteomes" id="UP000284543"/>
    </source>
</evidence>
<organism evidence="1 2">
    <name type="scientific">Enterocloster bolteae</name>
    <dbReference type="NCBI Taxonomy" id="208479"/>
    <lineage>
        <taxon>Bacteria</taxon>
        <taxon>Bacillati</taxon>
        <taxon>Bacillota</taxon>
        <taxon>Clostridia</taxon>
        <taxon>Lachnospirales</taxon>
        <taxon>Lachnospiraceae</taxon>
        <taxon>Enterocloster</taxon>
    </lineage>
</organism>
<dbReference type="NCBIfam" id="NF005576">
    <property type="entry name" value="PRK07261.1"/>
    <property type="match status" value="1"/>
</dbReference>
<dbReference type="InterPro" id="IPR027417">
    <property type="entry name" value="P-loop_NTPase"/>
</dbReference>
<dbReference type="AlphaFoldDB" id="A0A412YXN8"/>
<dbReference type="InterPro" id="IPR052922">
    <property type="entry name" value="Cytidylate_Kinase-2"/>
</dbReference>
<dbReference type="Gene3D" id="3.40.50.300">
    <property type="entry name" value="P-loop containing nucleotide triphosphate hydrolases"/>
    <property type="match status" value="1"/>
</dbReference>
<sequence length="178" mass="21441">MKIAVMGYSGAGKSTLAKKLGRLYDCPVLYLDRIQFEPGWKERNREEAKRMAEEFLNDNQDTGWIIDGNYAKFCQERRLEEADLIVFMDYTRRICLWQAVKRYLEYRDKTRESMAEGCREKIDWEFVKWILRDGRDENHSYRSIKARYPHKTLVVRNRKQLKDSMTRLILRSRERTLG</sequence>
<name>A0A412YXN8_9FIRM</name>
<dbReference type="PANTHER" id="PTHR37816">
    <property type="entry name" value="YALI0E33011P"/>
    <property type="match status" value="1"/>
</dbReference>
<gene>
    <name evidence="1" type="ORF">DWW02_24105</name>
</gene>
<reference evidence="1 2" key="1">
    <citation type="submission" date="2018-08" db="EMBL/GenBank/DDBJ databases">
        <title>A genome reference for cultivated species of the human gut microbiota.</title>
        <authorList>
            <person name="Zou Y."/>
            <person name="Xue W."/>
            <person name="Luo G."/>
        </authorList>
    </citation>
    <scope>NUCLEOTIDE SEQUENCE [LARGE SCALE GENOMIC DNA]</scope>
    <source>
        <strain evidence="1 2">AF14-18</strain>
    </source>
</reference>
<dbReference type="RefSeq" id="WP_118019465.1">
    <property type="nucleotide sequence ID" value="NZ_CAUHGS010000016.1"/>
</dbReference>
<proteinExistence type="predicted"/>
<comment type="caution">
    <text evidence="1">The sequence shown here is derived from an EMBL/GenBank/DDBJ whole genome shotgun (WGS) entry which is preliminary data.</text>
</comment>
<evidence type="ECO:0000313" key="1">
    <source>
        <dbReference type="EMBL" id="RGV72407.1"/>
    </source>
</evidence>
<accession>A0A412YXN8</accession>
<dbReference type="Proteomes" id="UP000284543">
    <property type="component" value="Unassembled WGS sequence"/>
</dbReference>
<dbReference type="EMBL" id="QRZM01000014">
    <property type="protein sequence ID" value="RGV72407.1"/>
    <property type="molecule type" value="Genomic_DNA"/>
</dbReference>